<name>A0A0F9FNL4_9ZZZZ</name>
<proteinExistence type="predicted"/>
<comment type="caution">
    <text evidence="1">The sequence shown here is derived from an EMBL/GenBank/DDBJ whole genome shotgun (WGS) entry which is preliminary data.</text>
</comment>
<dbReference type="AlphaFoldDB" id="A0A0F9FNL4"/>
<gene>
    <name evidence="1" type="ORF">LCGC14_1930970</name>
</gene>
<sequence>MRKALIDETGTVVNVVEIAADSDWPVPDGHKLVSSSIASTGDTYANKKFASAVIAPEAAVVVSDAAFTKEERQAIRERLGLEA</sequence>
<organism evidence="1">
    <name type="scientific">marine sediment metagenome</name>
    <dbReference type="NCBI Taxonomy" id="412755"/>
    <lineage>
        <taxon>unclassified sequences</taxon>
        <taxon>metagenomes</taxon>
        <taxon>ecological metagenomes</taxon>
    </lineage>
</organism>
<reference evidence="1" key="1">
    <citation type="journal article" date="2015" name="Nature">
        <title>Complex archaea that bridge the gap between prokaryotes and eukaryotes.</title>
        <authorList>
            <person name="Spang A."/>
            <person name="Saw J.H."/>
            <person name="Jorgensen S.L."/>
            <person name="Zaremba-Niedzwiedzka K."/>
            <person name="Martijn J."/>
            <person name="Lind A.E."/>
            <person name="van Eijk R."/>
            <person name="Schleper C."/>
            <person name="Guy L."/>
            <person name="Ettema T.J."/>
        </authorList>
    </citation>
    <scope>NUCLEOTIDE SEQUENCE</scope>
</reference>
<dbReference type="EMBL" id="LAZR01020735">
    <property type="protein sequence ID" value="KKL87813.1"/>
    <property type="molecule type" value="Genomic_DNA"/>
</dbReference>
<accession>A0A0F9FNL4</accession>
<protein>
    <submittedName>
        <fullName evidence="1">Uncharacterized protein</fullName>
    </submittedName>
</protein>
<evidence type="ECO:0000313" key="1">
    <source>
        <dbReference type="EMBL" id="KKL87813.1"/>
    </source>
</evidence>